<dbReference type="AlphaFoldDB" id="C5LW77"/>
<protein>
    <submittedName>
        <fullName evidence="1">Uncharacterized protein</fullName>
    </submittedName>
</protein>
<dbReference type="Proteomes" id="UP000007800">
    <property type="component" value="Unassembled WGS sequence"/>
</dbReference>
<keyword evidence="2" id="KW-1185">Reference proteome</keyword>
<sequence>QPRKSNISPIQTMSLKTISFTTCNRPSSSSCSTPLGINVLDDRAANLVGNLCWSEFLTVNFRANSTS</sequence>
<evidence type="ECO:0000313" key="2">
    <source>
        <dbReference type="Proteomes" id="UP000007800"/>
    </source>
</evidence>
<reference evidence="1 2" key="1">
    <citation type="submission" date="2008-07" db="EMBL/GenBank/DDBJ databases">
        <authorList>
            <person name="El-Sayed N."/>
            <person name="Caler E."/>
            <person name="Inman J."/>
            <person name="Amedeo P."/>
            <person name="Hass B."/>
            <person name="Wortman J."/>
        </authorList>
    </citation>
    <scope>NUCLEOTIDE SEQUENCE [LARGE SCALE GENOMIC DNA]</scope>
    <source>
        <strain evidence="2">ATCC 50983 / TXsc</strain>
    </source>
</reference>
<dbReference type="InParanoid" id="C5LW77"/>
<dbReference type="RefSeq" id="XP_002766297.1">
    <property type="nucleotide sequence ID" value="XM_002766251.1"/>
</dbReference>
<name>C5LW77_PERM5</name>
<organism evidence="2">
    <name type="scientific">Perkinsus marinus (strain ATCC 50983 / TXsc)</name>
    <dbReference type="NCBI Taxonomy" id="423536"/>
    <lineage>
        <taxon>Eukaryota</taxon>
        <taxon>Sar</taxon>
        <taxon>Alveolata</taxon>
        <taxon>Perkinsozoa</taxon>
        <taxon>Perkinsea</taxon>
        <taxon>Perkinsida</taxon>
        <taxon>Perkinsidae</taxon>
        <taxon>Perkinsus</taxon>
    </lineage>
</organism>
<gene>
    <name evidence="1" type="ORF">Pmar_PMAR012022</name>
</gene>
<dbReference type="EMBL" id="GG686094">
    <property type="protein sequence ID" value="EEQ99014.1"/>
    <property type="molecule type" value="Genomic_DNA"/>
</dbReference>
<feature type="non-terminal residue" evidence="1">
    <location>
        <position position="1"/>
    </location>
</feature>
<accession>C5LW77</accession>
<proteinExistence type="predicted"/>
<dbReference type="GeneID" id="9044165"/>
<feature type="non-terminal residue" evidence="1">
    <location>
        <position position="67"/>
    </location>
</feature>
<evidence type="ECO:0000313" key="1">
    <source>
        <dbReference type="EMBL" id="EEQ99014.1"/>
    </source>
</evidence>